<dbReference type="SUPFAM" id="SSF56672">
    <property type="entry name" value="DNA/RNA polymerases"/>
    <property type="match status" value="1"/>
</dbReference>
<dbReference type="PROSITE" id="PS50994">
    <property type="entry name" value="INTEGRASE"/>
    <property type="match status" value="1"/>
</dbReference>
<evidence type="ECO:0000259" key="5">
    <source>
        <dbReference type="PROSITE" id="PS50994"/>
    </source>
</evidence>
<dbReference type="Proteomes" id="UP000594261">
    <property type="component" value="Chromosome 10"/>
</dbReference>
<dbReference type="FunFam" id="3.30.420.10:FF:000032">
    <property type="entry name" value="Retrovirus-related Pol polyprotein from transposon 297-like Protein"/>
    <property type="match status" value="1"/>
</dbReference>
<accession>A0A7N2MSM4</accession>
<sequence length="1479" mass="165401">MKGIATLSKGETRARPPAGLIRIDPETGRAPKSRTGNHGNHAIGGTVRGRTVMITKDQNHRRNDCTTTSMDAMSRALRMAARSPFSDEIERAPMPSRFTRPPFNSYEGRTDPVEHVSHYIHMMSLHAHNDALMCKVFPSSLDSTALRWFNGLRKGSIHSFAELIQEFGSRFVTCSRVQKSVDALLSMKMRLARAGYLKEFVADSVDRETGQGAQQKRNPLPPPLGVIEVIHAAPRRAAAAKRILTVACAEGESSKKKKKVGRLTISFGEDDFEGTVQPHDDALVVTARIGGFLVKRVMIDQGSGADVMYPDLFEGLGLKTQDLEKYDTPLVSFDGRVVIPEGQISLPVDMEGKAVIVTFIVVRSFAPYTAILGRPWIHTMGAVPSTFHVKVKFPTENGVVVIRGNQQVARQCLVAAGGAGADVAKEVLKVRILPDADKYFQIGTSMNDRERVDMLLFLLQNVDVFAWSPYEVPGVDPEFIVHRLNVDPLFPPKKQKPRRASKEHVDAVNLEVQRLKDAGAINEIFFPKWLANTVVVKKKNGKWRVCVDFTDLNKACPKDPFPMPKIDQLVDATYGHSRMSFLDAFQGYHQIALAPEDREKTAFISPNANYHYEVMPFGLKNAGATYQRMMTRMFREKIGCTVEVYIDDMVVKSRIESQHTEDLRGVFEILRRHKLRLNAEKCTFGVGAGKFLGYLISTRGIEANPDQIEAVNRLKPPSNPKEVQVLTGMLAALNRFISKSADRCRPFYQLLKKWKGFRWDESCDEAFRELKEYLAKAPRLTAPEPGEDLFMYLAVTDHAVSAVLLRDRGVQMPVYYVSKTLVDAETRYLPLEKLVLALVHATRKLPHYFQAHTVFVLTEYPLQSLLKRSDFTGRIAKWGTRLGSFDIRYRPRSSVKGQVLADFIAEFTPKNEGKIICSTEVRPWRLFVDGASNAMGAGAGIVIVTPEGIRLEHSLRLGFKASNNEAEYEAMLAGLRAVLHLGAKDVEIYSDSRLVVYQITGDFEARDPRMKAYLSTAKQIIGQFGTVKISQVARSQNKHADSLATLASSATEDTPRLITVELVREPSIHVKNVPDQAGVEIAQVAVAGPSWMSPIIDFLAEDKVPENEAEANKIRRMAPRYWLVKELLTELHEGVCGGHAGGRSLAHRAMTQGFWWPQMQKDAAEYVRSCEQCQKHAPMIHQPAGQLNPVSSPWPFAQWGLDILGPFPRATGNRRFVLVAVDYFTKWAEAEALANIRDSDVKKFVWKNIVTRFGVPNSLVTDNGLQFDSNAFRSFCSKLGIKNKYSTPAYPQSNGQAEAVNKTILNGLKKRLDGAKGRWAEELPSVLWAYRTTPRRSTGETPFSLTYGSEAVIPTEVSLCSARVAGFDPVQNADLIMEHLDWLEECREAATVRLAEYQQKLAQRYNRNVKSREFSAGELVLRRVVGNMRDMAAGKLAQSWEGPYRVTAIAGAGAYYLEDLDERPLPRPWNANNLKKFYA</sequence>
<dbReference type="Pfam" id="PF00665">
    <property type="entry name" value="rve"/>
    <property type="match status" value="1"/>
</dbReference>
<dbReference type="PROSITE" id="PS50878">
    <property type="entry name" value="RT_POL"/>
    <property type="match status" value="1"/>
</dbReference>
<dbReference type="SUPFAM" id="SSF53098">
    <property type="entry name" value="Ribonuclease H-like"/>
    <property type="match status" value="2"/>
</dbReference>
<evidence type="ECO:0000259" key="3">
    <source>
        <dbReference type="PROSITE" id="PS50878"/>
    </source>
</evidence>
<evidence type="ECO:0000313" key="7">
    <source>
        <dbReference type="Proteomes" id="UP000594261"/>
    </source>
</evidence>
<dbReference type="GO" id="GO:0015074">
    <property type="term" value="P:DNA integration"/>
    <property type="evidence" value="ECO:0007669"/>
    <property type="project" value="InterPro"/>
</dbReference>
<dbReference type="EnsemblPlants" id="QL10p047797:mrna">
    <property type="protein sequence ID" value="QL10p047797:mrna"/>
    <property type="gene ID" value="QL10p047797"/>
</dbReference>
<feature type="region of interest" description="Disordered" evidence="2">
    <location>
        <begin position="1"/>
        <end position="45"/>
    </location>
</feature>
<dbReference type="GO" id="GO:0003676">
    <property type="term" value="F:nucleic acid binding"/>
    <property type="evidence" value="ECO:0007669"/>
    <property type="project" value="InterPro"/>
</dbReference>
<dbReference type="Gene3D" id="3.30.420.10">
    <property type="entry name" value="Ribonuclease H-like superfamily/Ribonuclease H"/>
    <property type="match status" value="2"/>
</dbReference>
<dbReference type="Gene3D" id="3.10.10.10">
    <property type="entry name" value="HIV Type 1 Reverse Transcriptase, subunit A, domain 1"/>
    <property type="match status" value="1"/>
</dbReference>
<dbReference type="CDD" id="cd09279">
    <property type="entry name" value="RNase_HI_like"/>
    <property type="match status" value="1"/>
</dbReference>
<dbReference type="InterPro" id="IPR000477">
    <property type="entry name" value="RT_dom"/>
</dbReference>
<feature type="domain" description="RNase H type-1" evidence="4">
    <location>
        <begin position="920"/>
        <end position="1049"/>
    </location>
</feature>
<dbReference type="PANTHER" id="PTHR48475:SF1">
    <property type="entry name" value="RNASE H TYPE-1 DOMAIN-CONTAINING PROTEIN"/>
    <property type="match status" value="1"/>
</dbReference>
<dbReference type="Gene3D" id="2.40.70.10">
    <property type="entry name" value="Acid Proteases"/>
    <property type="match status" value="1"/>
</dbReference>
<dbReference type="InterPro" id="IPR041577">
    <property type="entry name" value="RT_RNaseH_2"/>
</dbReference>
<dbReference type="InterPro" id="IPR001584">
    <property type="entry name" value="Integrase_cat-core"/>
</dbReference>
<dbReference type="PROSITE" id="PS50879">
    <property type="entry name" value="RNASE_H_1"/>
    <property type="match status" value="1"/>
</dbReference>
<feature type="domain" description="Integrase catalytic" evidence="5">
    <location>
        <begin position="1191"/>
        <end position="1350"/>
    </location>
</feature>
<dbReference type="PANTHER" id="PTHR48475">
    <property type="entry name" value="RIBONUCLEASE H"/>
    <property type="match status" value="1"/>
</dbReference>
<dbReference type="Pfam" id="PF00078">
    <property type="entry name" value="RVT_1"/>
    <property type="match status" value="1"/>
</dbReference>
<feature type="domain" description="Reverse transcriptase" evidence="3">
    <location>
        <begin position="517"/>
        <end position="696"/>
    </location>
</feature>
<dbReference type="InterPro" id="IPR043128">
    <property type="entry name" value="Rev_trsase/Diguanyl_cyclase"/>
</dbReference>
<dbReference type="OMA" id="DARTHVQ"/>
<name>A0A7N2MSM4_QUELO</name>
<dbReference type="Pfam" id="PF17921">
    <property type="entry name" value="Integrase_H2C2"/>
    <property type="match status" value="1"/>
</dbReference>
<dbReference type="Gene3D" id="3.30.70.270">
    <property type="match status" value="2"/>
</dbReference>
<dbReference type="Pfam" id="PF17919">
    <property type="entry name" value="RT_RNaseH_2"/>
    <property type="match status" value="1"/>
</dbReference>
<dbReference type="Gramene" id="QL10p047797:mrna">
    <property type="protein sequence ID" value="QL10p047797:mrna"/>
    <property type="gene ID" value="QL10p047797"/>
</dbReference>
<dbReference type="Pfam" id="PF13456">
    <property type="entry name" value="RVT_3"/>
    <property type="match status" value="1"/>
</dbReference>
<dbReference type="Gene3D" id="1.10.340.70">
    <property type="match status" value="1"/>
</dbReference>
<organism evidence="6 7">
    <name type="scientific">Quercus lobata</name>
    <name type="common">Valley oak</name>
    <dbReference type="NCBI Taxonomy" id="97700"/>
    <lineage>
        <taxon>Eukaryota</taxon>
        <taxon>Viridiplantae</taxon>
        <taxon>Streptophyta</taxon>
        <taxon>Embryophyta</taxon>
        <taxon>Tracheophyta</taxon>
        <taxon>Spermatophyta</taxon>
        <taxon>Magnoliopsida</taxon>
        <taxon>eudicotyledons</taxon>
        <taxon>Gunneridae</taxon>
        <taxon>Pentapetalae</taxon>
        <taxon>rosids</taxon>
        <taxon>fabids</taxon>
        <taxon>Fagales</taxon>
        <taxon>Fagaceae</taxon>
        <taxon>Quercus</taxon>
    </lineage>
</organism>
<dbReference type="GO" id="GO:0006310">
    <property type="term" value="P:DNA recombination"/>
    <property type="evidence" value="ECO:0007669"/>
    <property type="project" value="UniProtKB-KW"/>
</dbReference>
<dbReference type="InterPro" id="IPR021109">
    <property type="entry name" value="Peptidase_aspartic_dom_sf"/>
</dbReference>
<evidence type="ECO:0000256" key="2">
    <source>
        <dbReference type="SAM" id="MobiDB-lite"/>
    </source>
</evidence>
<evidence type="ECO:0000313" key="6">
    <source>
        <dbReference type="EnsemblPlants" id="QL10p047797:mrna"/>
    </source>
</evidence>
<proteinExistence type="predicted"/>
<keyword evidence="7" id="KW-1185">Reference proteome</keyword>
<protein>
    <submittedName>
        <fullName evidence="6">Uncharacterized protein</fullName>
    </submittedName>
</protein>
<dbReference type="CDD" id="cd01647">
    <property type="entry name" value="RT_LTR"/>
    <property type="match status" value="1"/>
</dbReference>
<dbReference type="EMBL" id="LRBV02000010">
    <property type="status" value="NOT_ANNOTATED_CDS"/>
    <property type="molecule type" value="Genomic_DNA"/>
</dbReference>
<evidence type="ECO:0000256" key="1">
    <source>
        <dbReference type="ARBA" id="ARBA00023172"/>
    </source>
</evidence>
<dbReference type="InterPro" id="IPR002156">
    <property type="entry name" value="RNaseH_domain"/>
</dbReference>
<keyword evidence="1" id="KW-0233">DNA recombination</keyword>
<dbReference type="InterPro" id="IPR036397">
    <property type="entry name" value="RNaseH_sf"/>
</dbReference>
<reference evidence="6" key="2">
    <citation type="submission" date="2021-01" db="UniProtKB">
        <authorList>
            <consortium name="EnsemblPlants"/>
        </authorList>
    </citation>
    <scope>IDENTIFICATION</scope>
</reference>
<reference evidence="6 7" key="1">
    <citation type="journal article" date="2016" name="G3 (Bethesda)">
        <title>First Draft Assembly and Annotation of the Genome of a California Endemic Oak Quercus lobata Nee (Fagaceae).</title>
        <authorList>
            <person name="Sork V.L."/>
            <person name="Fitz-Gibbon S.T."/>
            <person name="Puiu D."/>
            <person name="Crepeau M."/>
            <person name="Gugger P.F."/>
            <person name="Sherman R."/>
            <person name="Stevens K."/>
            <person name="Langley C.H."/>
            <person name="Pellegrini M."/>
            <person name="Salzberg S.L."/>
        </authorList>
    </citation>
    <scope>NUCLEOTIDE SEQUENCE [LARGE SCALE GENOMIC DNA]</scope>
    <source>
        <strain evidence="6 7">cv. SW786</strain>
    </source>
</reference>
<dbReference type="InterPro" id="IPR012337">
    <property type="entry name" value="RNaseH-like_sf"/>
</dbReference>
<dbReference type="InterPro" id="IPR041588">
    <property type="entry name" value="Integrase_H2C2"/>
</dbReference>
<dbReference type="InterPro" id="IPR043502">
    <property type="entry name" value="DNA/RNA_pol_sf"/>
</dbReference>
<dbReference type="InParanoid" id="A0A7N2MSM4"/>
<dbReference type="GO" id="GO:0004523">
    <property type="term" value="F:RNA-DNA hybrid ribonuclease activity"/>
    <property type="evidence" value="ECO:0007669"/>
    <property type="project" value="InterPro"/>
</dbReference>
<dbReference type="CDD" id="cd00303">
    <property type="entry name" value="retropepsin_like"/>
    <property type="match status" value="1"/>
</dbReference>
<evidence type="ECO:0000259" key="4">
    <source>
        <dbReference type="PROSITE" id="PS50879"/>
    </source>
</evidence>